<name>A0ABX3EX29_9BACL</name>
<organism evidence="1 2">
    <name type="scientific">Paenibacillus helianthi</name>
    <dbReference type="NCBI Taxonomy" id="1349432"/>
    <lineage>
        <taxon>Bacteria</taxon>
        <taxon>Bacillati</taxon>
        <taxon>Bacillota</taxon>
        <taxon>Bacilli</taxon>
        <taxon>Bacillales</taxon>
        <taxon>Paenibacillaceae</taxon>
        <taxon>Paenibacillus</taxon>
    </lineage>
</organism>
<protein>
    <recommendedName>
        <fullName evidence="3">Class I SAM-dependent methyltransferase</fullName>
    </recommendedName>
</protein>
<accession>A0ABX3EX29</accession>
<dbReference type="EMBL" id="LVWI01000001">
    <property type="protein sequence ID" value="OKP91774.1"/>
    <property type="molecule type" value="Genomic_DNA"/>
</dbReference>
<evidence type="ECO:0000313" key="1">
    <source>
        <dbReference type="EMBL" id="OKP91774.1"/>
    </source>
</evidence>
<keyword evidence="2" id="KW-1185">Reference proteome</keyword>
<gene>
    <name evidence="1" type="ORF">A3844_01225</name>
</gene>
<sequence>MIHVLMGDNKPNKRYNLRKAPFWIEKVNHDMNPFTRKVKVPYIRFRKANTLRNDSTQHDWEHWAGYRDQIQQVLEQTLEHNRCGRGHILLLGAGNGNDVPISYIESIFERITIVDIDEKALDRFLAKSAHPEKYERAIIDFTGVGKEVSSPDDLKAKVDELQPNVDFSPLHPPFDVVMNLCFTTQLISAFFYRKKNKVAHTPEFSAQLDRLLERIHINIFQSLRGLLAPEGGIVHLTDTLLLQHIKTTGYTSPAAFKTLELTGGNHRENLDLIYGHLPEMAKQGLCLPGAFVHVHPQIMRLYKVELSFSLLWEFVHDEYEDRDYFVSAHVLTKL</sequence>
<evidence type="ECO:0008006" key="3">
    <source>
        <dbReference type="Google" id="ProtNLM"/>
    </source>
</evidence>
<evidence type="ECO:0000313" key="2">
    <source>
        <dbReference type="Proteomes" id="UP000186058"/>
    </source>
</evidence>
<dbReference type="Proteomes" id="UP000186058">
    <property type="component" value="Unassembled WGS sequence"/>
</dbReference>
<comment type="caution">
    <text evidence="1">The sequence shown here is derived from an EMBL/GenBank/DDBJ whole genome shotgun (WGS) entry which is preliminary data.</text>
</comment>
<reference evidence="1 2" key="1">
    <citation type="submission" date="2016-03" db="EMBL/GenBank/DDBJ databases">
        <authorList>
            <person name="Sant'Anna F.H."/>
            <person name="Ambrosini A."/>
            <person name="Souza R."/>
            <person name="Bach E."/>
            <person name="Fernandes G."/>
            <person name="Balsanelli E."/>
            <person name="Baura V.A."/>
            <person name="Souza E.M."/>
            <person name="Passaglia L."/>
        </authorList>
    </citation>
    <scope>NUCLEOTIDE SEQUENCE [LARGE SCALE GENOMIC DNA]</scope>
    <source>
        <strain evidence="1 2">P26E</strain>
    </source>
</reference>
<proteinExistence type="predicted"/>